<dbReference type="GO" id="GO:0005886">
    <property type="term" value="C:plasma membrane"/>
    <property type="evidence" value="ECO:0007669"/>
    <property type="project" value="TreeGrafter"/>
</dbReference>
<dbReference type="RefSeq" id="XP_016762913.1">
    <property type="nucleotide sequence ID" value="XM_016901221.1"/>
</dbReference>
<gene>
    <name evidence="2" type="ORF">SEPMUDRAFT_116051</name>
</gene>
<dbReference type="Proteomes" id="UP000016931">
    <property type="component" value="Unassembled WGS sequence"/>
</dbReference>
<dbReference type="InterPro" id="IPR052979">
    <property type="entry name" value="Adenylate-forming_domain"/>
</dbReference>
<dbReference type="GO" id="GO:0043935">
    <property type="term" value="P:sexual sporulation resulting in formation of a cellular spore"/>
    <property type="evidence" value="ECO:0007669"/>
    <property type="project" value="TreeGrafter"/>
</dbReference>
<accession>M3B4S4</accession>
<evidence type="ECO:0000313" key="2">
    <source>
        <dbReference type="EMBL" id="EMF14792.1"/>
    </source>
</evidence>
<keyword evidence="3" id="KW-1185">Reference proteome</keyword>
<dbReference type="eggNOG" id="ENOG502QWJ3">
    <property type="taxonomic scope" value="Eukaryota"/>
</dbReference>
<dbReference type="OMA" id="THRFTSW"/>
<dbReference type="OrthoDB" id="3142841at2759"/>
<organism evidence="2 3">
    <name type="scientific">Sphaerulina musiva (strain SO2202)</name>
    <name type="common">Poplar stem canker fungus</name>
    <name type="synonym">Septoria musiva</name>
    <dbReference type="NCBI Taxonomy" id="692275"/>
    <lineage>
        <taxon>Eukaryota</taxon>
        <taxon>Fungi</taxon>
        <taxon>Dikarya</taxon>
        <taxon>Ascomycota</taxon>
        <taxon>Pezizomycotina</taxon>
        <taxon>Dothideomycetes</taxon>
        <taxon>Dothideomycetidae</taxon>
        <taxon>Mycosphaerellales</taxon>
        <taxon>Mycosphaerellaceae</taxon>
        <taxon>Sphaerulina</taxon>
    </lineage>
</organism>
<keyword evidence="1" id="KW-0472">Membrane</keyword>
<sequence length="474" mass="53243">MSKFLLSNTVLPVTEIKQSNGGKVPTHRPDAPRGFFSVPRKWFHTLLDAWATDYASVYKLLFTLVLSANIIAMATILPGKSAHSALLPCANAAIANLTAAIFIRQPYTVNFIFHSFWRIPRSTPLWLRHQAAKVYEYGGIHSGASCSSLIWFSLFAGYLARDAEHSSLAVLTLVYVLLWVLICIVVFALPQMRRRFHNLFEQWHRFGGWFAIAVFWVAFVLFVRDEVKKSGSGSLGSRLVRLPIFWLLLYLSITAIWPYLLLRKVRVVRTEALSDRAIRVYFDPHERIPPQHGAGISKSPLTEWHGFAAINDFDNTEGGSSNMIIAKAGDWTADAIENPPPYYYMKGMHMAGVGSMAKIFHRVVYMCTGSGAGPLLAALTLLDDVSLRIIWSAPDPQRVFGDKICNTLTRWDPKAIIWDTKANGRPDLIELATQVYRESDAEALFFISNRSLTRSVVGELRRRGMAAYAPVFDS</sequence>
<dbReference type="GeneID" id="27898358"/>
<evidence type="ECO:0000313" key="3">
    <source>
        <dbReference type="Proteomes" id="UP000016931"/>
    </source>
</evidence>
<feature type="transmembrane region" description="Helical" evidence="1">
    <location>
        <begin position="243"/>
        <end position="262"/>
    </location>
</feature>
<reference evidence="2 3" key="1">
    <citation type="journal article" date="2012" name="PLoS Pathog.">
        <title>Diverse lifestyles and strategies of plant pathogenesis encoded in the genomes of eighteen Dothideomycetes fungi.</title>
        <authorList>
            <person name="Ohm R.A."/>
            <person name="Feau N."/>
            <person name="Henrissat B."/>
            <person name="Schoch C.L."/>
            <person name="Horwitz B.A."/>
            <person name="Barry K.W."/>
            <person name="Condon B.J."/>
            <person name="Copeland A.C."/>
            <person name="Dhillon B."/>
            <person name="Glaser F."/>
            <person name="Hesse C.N."/>
            <person name="Kosti I."/>
            <person name="LaButti K."/>
            <person name="Lindquist E.A."/>
            <person name="Lucas S."/>
            <person name="Salamov A.A."/>
            <person name="Bradshaw R.E."/>
            <person name="Ciuffetti L."/>
            <person name="Hamelin R.C."/>
            <person name="Kema G.H.J."/>
            <person name="Lawrence C."/>
            <person name="Scott J.A."/>
            <person name="Spatafora J.W."/>
            <person name="Turgeon B.G."/>
            <person name="de Wit P.J.G.M."/>
            <person name="Zhong S."/>
            <person name="Goodwin S.B."/>
            <person name="Grigoriev I.V."/>
        </authorList>
    </citation>
    <scope>NUCLEOTIDE SEQUENCE [LARGE SCALE GENOMIC DNA]</scope>
    <source>
        <strain evidence="2 3">SO2202</strain>
    </source>
</reference>
<feature type="transmembrane region" description="Helical" evidence="1">
    <location>
        <begin position="166"/>
        <end position="190"/>
    </location>
</feature>
<proteinExistence type="predicted"/>
<name>M3B4S4_SPHMS</name>
<keyword evidence="1" id="KW-0812">Transmembrane</keyword>
<dbReference type="PANTHER" id="PTHR33927">
    <property type="entry name" value="TRANSMEMBRANE PROTEIN"/>
    <property type="match status" value="1"/>
</dbReference>
<feature type="transmembrane region" description="Helical" evidence="1">
    <location>
        <begin position="137"/>
        <end position="160"/>
    </location>
</feature>
<dbReference type="HOGENOM" id="CLU_005562_3_2_1"/>
<dbReference type="EMBL" id="KB456262">
    <property type="protein sequence ID" value="EMF14792.1"/>
    <property type="molecule type" value="Genomic_DNA"/>
</dbReference>
<keyword evidence="1" id="KW-1133">Transmembrane helix</keyword>
<evidence type="ECO:0000256" key="1">
    <source>
        <dbReference type="SAM" id="Phobius"/>
    </source>
</evidence>
<protein>
    <recommendedName>
        <fullName evidence="4">Integral membrane protein TmpA</fullName>
    </recommendedName>
</protein>
<feature type="transmembrane region" description="Helical" evidence="1">
    <location>
        <begin position="57"/>
        <end position="77"/>
    </location>
</feature>
<feature type="transmembrane region" description="Helical" evidence="1">
    <location>
        <begin position="202"/>
        <end position="223"/>
    </location>
</feature>
<dbReference type="AlphaFoldDB" id="M3B4S4"/>
<dbReference type="PANTHER" id="PTHR33927:SF3">
    <property type="entry name" value="INTEGRAL MEMBRANE PROTEIN TMPA"/>
    <property type="match status" value="1"/>
</dbReference>
<evidence type="ECO:0008006" key="4">
    <source>
        <dbReference type="Google" id="ProtNLM"/>
    </source>
</evidence>
<dbReference type="GO" id="GO:0048315">
    <property type="term" value="P:conidium formation"/>
    <property type="evidence" value="ECO:0007669"/>
    <property type="project" value="TreeGrafter"/>
</dbReference>
<dbReference type="GO" id="GO:0075306">
    <property type="term" value="P:regulation of conidium formation"/>
    <property type="evidence" value="ECO:0007669"/>
    <property type="project" value="TreeGrafter"/>
</dbReference>